<accession>D7CP28</accession>
<protein>
    <submittedName>
        <fullName evidence="1">Small acid-soluble spore protein</fullName>
    </submittedName>
</protein>
<organism evidence="1 2">
    <name type="scientific">Syntrophothermus lipocalidus (strain DSM 12680 / TGB-C1)</name>
    <dbReference type="NCBI Taxonomy" id="643648"/>
    <lineage>
        <taxon>Bacteria</taxon>
        <taxon>Bacillati</taxon>
        <taxon>Bacillota</taxon>
        <taxon>Clostridia</taxon>
        <taxon>Eubacteriales</taxon>
        <taxon>Syntrophomonadaceae</taxon>
        <taxon>Syntrophothermus</taxon>
    </lineage>
</organism>
<dbReference type="STRING" id="643648.Slip_1705"/>
<dbReference type="KEGG" id="slp:Slip_1705"/>
<dbReference type="eggNOG" id="ENOG5030UT5">
    <property type="taxonomic scope" value="Bacteria"/>
</dbReference>
<gene>
    <name evidence="1" type="ordered locus">Slip_1705</name>
</gene>
<keyword evidence="2" id="KW-1185">Reference proteome</keyword>
<reference evidence="1 2" key="2">
    <citation type="journal article" date="2010" name="Stand. Genomic Sci.">
        <title>Complete genome sequence of Syntrophothermus lipocalidus type strain (TGB-C1).</title>
        <authorList>
            <person name="Djao O.D."/>
            <person name="Zhang X."/>
            <person name="Lucas S."/>
            <person name="Lapidus A."/>
            <person name="Del Rio T.G."/>
            <person name="Nolan M."/>
            <person name="Tice H."/>
            <person name="Cheng J.F."/>
            <person name="Han C."/>
            <person name="Tapia R."/>
            <person name="Goodwin L."/>
            <person name="Pitluck S."/>
            <person name="Liolios K."/>
            <person name="Ivanova N."/>
            <person name="Mavromatis K."/>
            <person name="Mikhailova N."/>
            <person name="Ovchinnikova G."/>
            <person name="Pati A."/>
            <person name="Brambilla E."/>
            <person name="Chen A."/>
            <person name="Palaniappan K."/>
            <person name="Land M."/>
            <person name="Hauser L."/>
            <person name="Chang Y.J."/>
            <person name="Jeffries C.D."/>
            <person name="Rohde M."/>
            <person name="Sikorski J."/>
            <person name="Spring S."/>
            <person name="Goker M."/>
            <person name="Detter J.C."/>
            <person name="Woyke T."/>
            <person name="Bristow J."/>
            <person name="Eisen J.A."/>
            <person name="Markowitz V."/>
            <person name="Hugenholtz P."/>
            <person name="Kyrpides N.C."/>
            <person name="Klenk H.P."/>
        </authorList>
    </citation>
    <scope>NUCLEOTIDE SEQUENCE [LARGE SCALE GENOMIC DNA]</scope>
    <source>
        <strain evidence="2">DSM 12680 / TGB-C1</strain>
    </source>
</reference>
<dbReference type="Proteomes" id="UP000000378">
    <property type="component" value="Chromosome"/>
</dbReference>
<evidence type="ECO:0000313" key="2">
    <source>
        <dbReference type="Proteomes" id="UP000000378"/>
    </source>
</evidence>
<dbReference type="AlphaFoldDB" id="D7CP28"/>
<dbReference type="HOGENOM" id="CLU_169738_1_1_9"/>
<name>D7CP28_SYNLT</name>
<reference evidence="2" key="1">
    <citation type="journal article" date="2010" name="Stand. Genomic Sci.">
        <title>Complete genome sequence of Syntrophothermus lipocalidus type strain (TGB-C1T).</title>
        <authorList>
            <consortium name="US DOE Joint Genome Institute (JGI-PGF)"/>
            <person name="Djao O."/>
            <person name="Zhang X."/>
            <person name="Lucas S."/>
            <person name="Lapidus A."/>
            <person name="Glavina Del Rio T."/>
            <person name="Nolan M."/>
            <person name="Tice H."/>
            <person name="Cheng J."/>
            <person name="Han C."/>
            <person name="Tapia R."/>
            <person name="Goodwin L."/>
            <person name="Pitluck S."/>
            <person name="Liolios K."/>
            <person name="Ivanova N."/>
            <person name="Mavromatis K."/>
            <person name="Mikhailova N."/>
            <person name="Ovchinnikova G."/>
            <person name="Pati A."/>
            <person name="Brambilla E."/>
            <person name="Chen A."/>
            <person name="Palaniappan K."/>
            <person name="Land M."/>
            <person name="Hauser L."/>
            <person name="Chang Y."/>
            <person name="Jeffries C."/>
            <person name="Rohde M."/>
            <person name="Sikorski J."/>
            <person name="Spring S."/>
            <person name="Goker M."/>
            <person name="Detter J."/>
            <person name="Woyke T."/>
            <person name="Bristow J."/>
            <person name="Eisen J."/>
            <person name="Markowitz V."/>
            <person name="Hugenholtz P."/>
            <person name="Kyrpides N."/>
            <person name="Klenk H."/>
        </authorList>
    </citation>
    <scope>NUCLEOTIDE SEQUENCE [LARGE SCALE GENOMIC DNA]</scope>
    <source>
        <strain evidence="2">DSM 12680 / TGB-C1</strain>
    </source>
</reference>
<evidence type="ECO:0000313" key="1">
    <source>
        <dbReference type="EMBL" id="ADI02463.1"/>
    </source>
</evidence>
<proteinExistence type="predicted"/>
<sequence length="64" mass="7039">MNKNRNTGKGPGAKAKLTPVEKLKLEILAELGLLEKVEREGWKALTLAECGRVGGILNSRLRRI</sequence>
<dbReference type="EMBL" id="CP002048">
    <property type="protein sequence ID" value="ADI02463.1"/>
    <property type="molecule type" value="Genomic_DNA"/>
</dbReference>
<dbReference type="RefSeq" id="WP_013175865.1">
    <property type="nucleotide sequence ID" value="NC_014220.1"/>
</dbReference>